<organism evidence="1 2">
    <name type="scientific">Scutellospora calospora</name>
    <dbReference type="NCBI Taxonomy" id="85575"/>
    <lineage>
        <taxon>Eukaryota</taxon>
        <taxon>Fungi</taxon>
        <taxon>Fungi incertae sedis</taxon>
        <taxon>Mucoromycota</taxon>
        <taxon>Glomeromycotina</taxon>
        <taxon>Glomeromycetes</taxon>
        <taxon>Diversisporales</taxon>
        <taxon>Gigasporaceae</taxon>
        <taxon>Scutellospora</taxon>
    </lineage>
</organism>
<dbReference type="EMBL" id="CAJVPM010001875">
    <property type="protein sequence ID" value="CAG8475546.1"/>
    <property type="molecule type" value="Genomic_DNA"/>
</dbReference>
<gene>
    <name evidence="1" type="ORF">SCALOS_LOCUS2207</name>
</gene>
<proteinExistence type="predicted"/>
<reference evidence="1" key="1">
    <citation type="submission" date="2021-06" db="EMBL/GenBank/DDBJ databases">
        <authorList>
            <person name="Kallberg Y."/>
            <person name="Tangrot J."/>
            <person name="Rosling A."/>
        </authorList>
    </citation>
    <scope>NUCLEOTIDE SEQUENCE</scope>
    <source>
        <strain evidence="1">AU212A</strain>
    </source>
</reference>
<dbReference type="Proteomes" id="UP000789860">
    <property type="component" value="Unassembled WGS sequence"/>
</dbReference>
<comment type="caution">
    <text evidence="1">The sequence shown here is derived from an EMBL/GenBank/DDBJ whole genome shotgun (WGS) entry which is preliminary data.</text>
</comment>
<evidence type="ECO:0000313" key="1">
    <source>
        <dbReference type="EMBL" id="CAG8475546.1"/>
    </source>
</evidence>
<evidence type="ECO:0000313" key="2">
    <source>
        <dbReference type="Proteomes" id="UP000789860"/>
    </source>
</evidence>
<sequence length="298" mass="35386">MSFKLKPTRQLQTLIQSTSKNVFVLDQESSIVNQRNNIEDQRNSRLDQRNSILDQRNSGLYQRNSVLDLENSRQYQRSDKTQFVNREPDSETFYNKYFNYSDNDVDSILNINNSYKRKGKFINKEPKKSRLDKRYYFYNEEAIIGFLESLHIMVNTLTDTVIEMRKEQNEIYELIKLQQKTFVNQTHSHKKQWFYKTIRKAICEKMDTIKYPSNEQLDIVSKMALEIHNKGQLEAVLTNLSWRSLWNNSIISASKVKKALIEVFSKDCFPPIEYARPSADQVNAWKQKDTIQKCFEDL</sequence>
<accession>A0ACA9KJN9</accession>
<protein>
    <submittedName>
        <fullName evidence="1">2122_t:CDS:1</fullName>
    </submittedName>
</protein>
<name>A0ACA9KJN9_9GLOM</name>
<keyword evidence="2" id="KW-1185">Reference proteome</keyword>